<protein>
    <submittedName>
        <fullName evidence="2">Uncharacterized protein</fullName>
    </submittedName>
</protein>
<sequence>MVDYMHTFTDVHTMDKINLNTESSAESRATKRRGIFSGRPYEQPGYMAYTNSCADGVEESATGTIFNENQGDRHRVSQERCRSL</sequence>
<feature type="compositionally biased region" description="Basic and acidic residues" evidence="1">
    <location>
        <begin position="70"/>
        <end position="84"/>
    </location>
</feature>
<evidence type="ECO:0000313" key="2">
    <source>
        <dbReference type="EMBL" id="KRX94871.1"/>
    </source>
</evidence>
<proteinExistence type="predicted"/>
<gene>
    <name evidence="2" type="ORF">T4E_11203</name>
</gene>
<accession>A0A0V0Y3U7</accession>
<organism evidence="2 3">
    <name type="scientific">Trichinella pseudospiralis</name>
    <name type="common">Parasitic roundworm</name>
    <dbReference type="NCBI Taxonomy" id="6337"/>
    <lineage>
        <taxon>Eukaryota</taxon>
        <taxon>Metazoa</taxon>
        <taxon>Ecdysozoa</taxon>
        <taxon>Nematoda</taxon>
        <taxon>Enoplea</taxon>
        <taxon>Dorylaimia</taxon>
        <taxon>Trichinellida</taxon>
        <taxon>Trichinellidae</taxon>
        <taxon>Trichinella</taxon>
    </lineage>
</organism>
<reference evidence="2 3" key="1">
    <citation type="submission" date="2015-01" db="EMBL/GenBank/DDBJ databases">
        <title>Evolution of Trichinella species and genotypes.</title>
        <authorList>
            <person name="Korhonen P.K."/>
            <person name="Edoardo P."/>
            <person name="Giuseppe L.R."/>
            <person name="Gasser R.B."/>
        </authorList>
    </citation>
    <scope>NUCLEOTIDE SEQUENCE [LARGE SCALE GENOMIC DNA]</scope>
    <source>
        <strain evidence="2">ISS141</strain>
    </source>
</reference>
<evidence type="ECO:0000313" key="3">
    <source>
        <dbReference type="Proteomes" id="UP000054815"/>
    </source>
</evidence>
<dbReference type="Proteomes" id="UP000054815">
    <property type="component" value="Unassembled WGS sequence"/>
</dbReference>
<dbReference type="EMBL" id="JYDU01000065">
    <property type="protein sequence ID" value="KRX94871.1"/>
    <property type="molecule type" value="Genomic_DNA"/>
</dbReference>
<dbReference type="AlphaFoldDB" id="A0A0V0Y3U7"/>
<evidence type="ECO:0000256" key="1">
    <source>
        <dbReference type="SAM" id="MobiDB-lite"/>
    </source>
</evidence>
<feature type="region of interest" description="Disordered" evidence="1">
    <location>
        <begin position="64"/>
        <end position="84"/>
    </location>
</feature>
<name>A0A0V0Y3U7_TRIPS</name>
<comment type="caution">
    <text evidence="2">The sequence shown here is derived from an EMBL/GenBank/DDBJ whole genome shotgun (WGS) entry which is preliminary data.</text>
</comment>